<dbReference type="Gene3D" id="1.10.3210.10">
    <property type="entry name" value="Hypothetical protein af1432"/>
    <property type="match status" value="1"/>
</dbReference>
<dbReference type="STRING" id="858640.A3K86_05460"/>
<organism evidence="2 3">
    <name type="scientific">Photobacterium jeanii</name>
    <dbReference type="NCBI Taxonomy" id="858640"/>
    <lineage>
        <taxon>Bacteria</taxon>
        <taxon>Pseudomonadati</taxon>
        <taxon>Pseudomonadota</taxon>
        <taxon>Gammaproteobacteria</taxon>
        <taxon>Vibrionales</taxon>
        <taxon>Vibrionaceae</taxon>
        <taxon>Photobacterium</taxon>
    </lineage>
</organism>
<dbReference type="RefSeq" id="WP_068328816.1">
    <property type="nucleotide sequence ID" value="NZ_LVHF01000012.1"/>
</dbReference>
<evidence type="ECO:0000313" key="3">
    <source>
        <dbReference type="Proteomes" id="UP000078503"/>
    </source>
</evidence>
<dbReference type="AlphaFoldDB" id="A0A178KM65"/>
<dbReference type="InterPro" id="IPR013976">
    <property type="entry name" value="HDOD"/>
</dbReference>
<accession>A0A178KM65</accession>
<name>A0A178KM65_9GAMM</name>
<keyword evidence="2" id="KW-0808">Transferase</keyword>
<dbReference type="InterPro" id="IPR052340">
    <property type="entry name" value="RNase_Y/CdgJ"/>
</dbReference>
<dbReference type="SUPFAM" id="SSF109604">
    <property type="entry name" value="HD-domain/PDEase-like"/>
    <property type="match status" value="1"/>
</dbReference>
<dbReference type="Pfam" id="PF08668">
    <property type="entry name" value="HDOD"/>
    <property type="match status" value="1"/>
</dbReference>
<proteinExistence type="predicted"/>
<comment type="caution">
    <text evidence="2">The sequence shown here is derived from an EMBL/GenBank/DDBJ whole genome shotgun (WGS) entry which is preliminary data.</text>
</comment>
<dbReference type="GO" id="GO:0016301">
    <property type="term" value="F:kinase activity"/>
    <property type="evidence" value="ECO:0007669"/>
    <property type="project" value="UniProtKB-KW"/>
</dbReference>
<protein>
    <submittedName>
        <fullName evidence="2">Histidine kinase</fullName>
    </submittedName>
</protein>
<dbReference type="PANTHER" id="PTHR33525:SF3">
    <property type="entry name" value="RIBONUCLEASE Y"/>
    <property type="match status" value="1"/>
</dbReference>
<sequence length="307" mass="34447">MNHVSFFWLLPENQKIVKGLESEFCALVKDAIKQDRLILPPIPDVLARLFQLCKQEETTVGDVAELLIDDPSIAALIIKTSNTVIFNRRNVICHDIFTAVSRLGIFRVRDIVTAHTIQKLKANANFSVECNAILKNSAHNSRQLAATMAVIASKLPVDDKTQLKLEVDKCLLTGLIADIGLFGLINEYQAYLDSGNYIDLDIAKYIFDHCCAKSSETILRHWGFDDDFLAVATNTKPNPYPGSLSSRYLDIARMANHLLMFRNQDSDIDDHEIELDLHSAEVMYELTNLAPSQFDDITKEALHNSGL</sequence>
<dbReference type="PANTHER" id="PTHR33525">
    <property type="match status" value="1"/>
</dbReference>
<gene>
    <name evidence="2" type="ORF">A3K86_05460</name>
</gene>
<dbReference type="PROSITE" id="PS51833">
    <property type="entry name" value="HDOD"/>
    <property type="match status" value="1"/>
</dbReference>
<evidence type="ECO:0000259" key="1">
    <source>
        <dbReference type="PROSITE" id="PS51833"/>
    </source>
</evidence>
<reference evidence="2 3" key="1">
    <citation type="submission" date="2016-03" db="EMBL/GenBank/DDBJ databases">
        <title>Photobacterium proteolyticum sp. nov. a protease producing bacterium isolated from ocean sediments of Laizhou Bay.</title>
        <authorList>
            <person name="Li Y."/>
        </authorList>
    </citation>
    <scope>NUCLEOTIDE SEQUENCE [LARGE SCALE GENOMIC DNA]</scope>
    <source>
        <strain evidence="2 3">R-40508</strain>
    </source>
</reference>
<keyword evidence="2" id="KW-0418">Kinase</keyword>
<feature type="domain" description="HDOD" evidence="1">
    <location>
        <begin position="39"/>
        <end position="238"/>
    </location>
</feature>
<dbReference type="Proteomes" id="UP000078503">
    <property type="component" value="Unassembled WGS sequence"/>
</dbReference>
<dbReference type="OrthoDB" id="598113at2"/>
<keyword evidence="3" id="KW-1185">Reference proteome</keyword>
<dbReference type="EMBL" id="LVHF01000012">
    <property type="protein sequence ID" value="OAN18341.1"/>
    <property type="molecule type" value="Genomic_DNA"/>
</dbReference>
<evidence type="ECO:0000313" key="2">
    <source>
        <dbReference type="EMBL" id="OAN18341.1"/>
    </source>
</evidence>